<feature type="compositionally biased region" description="Low complexity" evidence="1">
    <location>
        <begin position="24"/>
        <end position="50"/>
    </location>
</feature>
<gene>
    <name evidence="2" type="ORF">ACFQI8_10685</name>
</gene>
<evidence type="ECO:0008006" key="4">
    <source>
        <dbReference type="Google" id="ProtNLM"/>
    </source>
</evidence>
<protein>
    <recommendedName>
        <fullName evidence="4">Lipoprotein</fullName>
    </recommendedName>
</protein>
<evidence type="ECO:0000313" key="3">
    <source>
        <dbReference type="Proteomes" id="UP001596460"/>
    </source>
</evidence>
<dbReference type="PROSITE" id="PS51257">
    <property type="entry name" value="PROKAR_LIPOPROTEIN"/>
    <property type="match status" value="1"/>
</dbReference>
<sequence length="153" mass="16456">MHRRRVLASLGSLAFISGCLGDPTESSTETTTETTTTTTTTATDSETTESGQAATTADDCGWPQFCEGSELVRVRVSGGFSGEVVLQPACREDDIELSSGETVTLTRQVDAETCDVTLLVDGEVAYDERIRDYEFVMVRVGSDGDLTLQKEVL</sequence>
<dbReference type="EMBL" id="JBHTAB010000005">
    <property type="protein sequence ID" value="MFC7129863.1"/>
    <property type="molecule type" value="Genomic_DNA"/>
</dbReference>
<dbReference type="RefSeq" id="WP_390244604.1">
    <property type="nucleotide sequence ID" value="NZ_JBHTAB010000005.1"/>
</dbReference>
<keyword evidence="3" id="KW-1185">Reference proteome</keyword>
<reference evidence="2 3" key="1">
    <citation type="journal article" date="2019" name="Int. J. Syst. Evol. Microbiol.">
        <title>The Global Catalogue of Microorganisms (GCM) 10K type strain sequencing project: providing services to taxonomists for standard genome sequencing and annotation.</title>
        <authorList>
            <consortium name="The Broad Institute Genomics Platform"/>
            <consortium name="The Broad Institute Genome Sequencing Center for Infectious Disease"/>
            <person name="Wu L."/>
            <person name="Ma J."/>
        </authorList>
    </citation>
    <scope>NUCLEOTIDE SEQUENCE [LARGE SCALE GENOMIC DNA]</scope>
    <source>
        <strain evidence="2 3">DSM 26526</strain>
    </source>
</reference>
<accession>A0ABD5XF24</accession>
<comment type="caution">
    <text evidence="2">The sequence shown here is derived from an EMBL/GenBank/DDBJ whole genome shotgun (WGS) entry which is preliminary data.</text>
</comment>
<evidence type="ECO:0000313" key="2">
    <source>
        <dbReference type="EMBL" id="MFC7129863.1"/>
    </source>
</evidence>
<dbReference type="AlphaFoldDB" id="A0ABD5XF24"/>
<feature type="region of interest" description="Disordered" evidence="1">
    <location>
        <begin position="21"/>
        <end position="56"/>
    </location>
</feature>
<evidence type="ECO:0000256" key="1">
    <source>
        <dbReference type="SAM" id="MobiDB-lite"/>
    </source>
</evidence>
<dbReference type="Proteomes" id="UP001596460">
    <property type="component" value="Unassembled WGS sequence"/>
</dbReference>
<name>A0ABD5XF24_9EURY</name>
<organism evidence="2 3">
    <name type="scientific">Haloferax chudinovii</name>
    <dbReference type="NCBI Taxonomy" id="1109010"/>
    <lineage>
        <taxon>Archaea</taxon>
        <taxon>Methanobacteriati</taxon>
        <taxon>Methanobacteriota</taxon>
        <taxon>Stenosarchaea group</taxon>
        <taxon>Halobacteria</taxon>
        <taxon>Halobacteriales</taxon>
        <taxon>Haloferacaceae</taxon>
        <taxon>Haloferax</taxon>
    </lineage>
</organism>
<proteinExistence type="predicted"/>